<dbReference type="Pfam" id="PF14087">
    <property type="entry name" value="DUF4267"/>
    <property type="match status" value="1"/>
</dbReference>
<keyword evidence="1" id="KW-0812">Transmembrane</keyword>
<keyword evidence="3" id="KW-1185">Reference proteome</keyword>
<accession>A0AAF0YJ74</accession>
<evidence type="ECO:0000313" key="2">
    <source>
        <dbReference type="EMBL" id="WOO84533.1"/>
    </source>
</evidence>
<feature type="transmembrane region" description="Helical" evidence="1">
    <location>
        <begin position="119"/>
        <end position="138"/>
    </location>
</feature>
<feature type="transmembrane region" description="Helical" evidence="1">
    <location>
        <begin position="62"/>
        <end position="84"/>
    </location>
</feature>
<evidence type="ECO:0000313" key="3">
    <source>
        <dbReference type="Proteomes" id="UP000827549"/>
    </source>
</evidence>
<protein>
    <submittedName>
        <fullName evidence="2">Uncharacterized protein</fullName>
    </submittedName>
</protein>
<dbReference type="AlphaFoldDB" id="A0AAF0YJ74"/>
<sequence length="144" mass="14845">MVAASTWQTLGLGVATYYVATGTVAFFSPAASADRLFALGSSALAQNPDKFPNNAQSREDKAVGVAGSLVAARNLALATAAIALYRDGNFRAMGTVLLSASAFIGLLDGVEIYKRRGPALAGGAAALFSLWSYIGYALQEGFNS</sequence>
<keyword evidence="1" id="KW-1133">Transmembrane helix</keyword>
<dbReference type="EMBL" id="CP086719">
    <property type="protein sequence ID" value="WOO84533.1"/>
    <property type="molecule type" value="Genomic_DNA"/>
</dbReference>
<dbReference type="InterPro" id="IPR025363">
    <property type="entry name" value="DUF4267"/>
</dbReference>
<keyword evidence="1" id="KW-0472">Membrane</keyword>
<dbReference type="Proteomes" id="UP000827549">
    <property type="component" value="Chromosome 6"/>
</dbReference>
<proteinExistence type="predicted"/>
<organism evidence="2 3">
    <name type="scientific">Vanrija pseudolonga</name>
    <dbReference type="NCBI Taxonomy" id="143232"/>
    <lineage>
        <taxon>Eukaryota</taxon>
        <taxon>Fungi</taxon>
        <taxon>Dikarya</taxon>
        <taxon>Basidiomycota</taxon>
        <taxon>Agaricomycotina</taxon>
        <taxon>Tremellomycetes</taxon>
        <taxon>Trichosporonales</taxon>
        <taxon>Trichosporonaceae</taxon>
        <taxon>Vanrija</taxon>
    </lineage>
</organism>
<gene>
    <name evidence="2" type="ORF">LOC62_06G008050</name>
</gene>
<reference evidence="2" key="1">
    <citation type="submission" date="2023-10" db="EMBL/GenBank/DDBJ databases">
        <authorList>
            <person name="Noh H."/>
        </authorList>
    </citation>
    <scope>NUCLEOTIDE SEQUENCE</scope>
    <source>
        <strain evidence="2">DUCC4014</strain>
    </source>
</reference>
<dbReference type="GeneID" id="87811220"/>
<feature type="transmembrane region" description="Helical" evidence="1">
    <location>
        <begin position="90"/>
        <end position="107"/>
    </location>
</feature>
<name>A0AAF0YJ74_9TREE</name>
<dbReference type="RefSeq" id="XP_062630559.1">
    <property type="nucleotide sequence ID" value="XM_062774575.1"/>
</dbReference>
<evidence type="ECO:0000256" key="1">
    <source>
        <dbReference type="SAM" id="Phobius"/>
    </source>
</evidence>